<dbReference type="InterPro" id="IPR001810">
    <property type="entry name" value="F-box_dom"/>
</dbReference>
<reference evidence="3 4" key="1">
    <citation type="journal article" date="2017" name="Nat. Commun.">
        <title>Genome assembly with in vitro proximity ligation data and whole-genome triplication in lettuce.</title>
        <authorList>
            <person name="Reyes-Chin-Wo S."/>
            <person name="Wang Z."/>
            <person name="Yang X."/>
            <person name="Kozik A."/>
            <person name="Arikit S."/>
            <person name="Song C."/>
            <person name="Xia L."/>
            <person name="Froenicke L."/>
            <person name="Lavelle D.O."/>
            <person name="Truco M.J."/>
            <person name="Xia R."/>
            <person name="Zhu S."/>
            <person name="Xu C."/>
            <person name="Xu H."/>
            <person name="Xu X."/>
            <person name="Cox K."/>
            <person name="Korf I."/>
            <person name="Meyers B.C."/>
            <person name="Michelmore R.W."/>
        </authorList>
    </citation>
    <scope>NUCLEOTIDE SEQUENCE [LARGE SCALE GENOMIC DNA]</scope>
    <source>
        <strain evidence="4">cv. Salinas</strain>
        <tissue evidence="3">Seedlings</tissue>
    </source>
</reference>
<gene>
    <name evidence="3" type="ORF">LSAT_V11C500285530</name>
</gene>
<dbReference type="AlphaFoldDB" id="A0A9R1XAS6"/>
<dbReference type="PANTHER" id="PTHR31672">
    <property type="entry name" value="BNACNNG10540D PROTEIN"/>
    <property type="match status" value="1"/>
</dbReference>
<protein>
    <recommendedName>
        <fullName evidence="2">F-box domain-containing protein</fullName>
    </recommendedName>
</protein>
<evidence type="ECO:0000313" key="4">
    <source>
        <dbReference type="Proteomes" id="UP000235145"/>
    </source>
</evidence>
<dbReference type="Pfam" id="PF00646">
    <property type="entry name" value="F-box"/>
    <property type="match status" value="1"/>
</dbReference>
<evidence type="ECO:0000313" key="3">
    <source>
        <dbReference type="EMBL" id="KAJ0205419.1"/>
    </source>
</evidence>
<dbReference type="Gene3D" id="1.20.1280.50">
    <property type="match status" value="1"/>
</dbReference>
<name>A0A9R1XAS6_LACSA</name>
<keyword evidence="4" id="KW-1185">Reference proteome</keyword>
<accession>A0A9R1XAS6</accession>
<dbReference type="Proteomes" id="UP000235145">
    <property type="component" value="Unassembled WGS sequence"/>
</dbReference>
<proteinExistence type="predicted"/>
<comment type="caution">
    <text evidence="3">The sequence shown here is derived from an EMBL/GenBank/DDBJ whole genome shotgun (WGS) entry which is preliminary data.</text>
</comment>
<organism evidence="3 4">
    <name type="scientific">Lactuca sativa</name>
    <name type="common">Garden lettuce</name>
    <dbReference type="NCBI Taxonomy" id="4236"/>
    <lineage>
        <taxon>Eukaryota</taxon>
        <taxon>Viridiplantae</taxon>
        <taxon>Streptophyta</taxon>
        <taxon>Embryophyta</taxon>
        <taxon>Tracheophyta</taxon>
        <taxon>Spermatophyta</taxon>
        <taxon>Magnoliopsida</taxon>
        <taxon>eudicotyledons</taxon>
        <taxon>Gunneridae</taxon>
        <taxon>Pentapetalae</taxon>
        <taxon>asterids</taxon>
        <taxon>campanulids</taxon>
        <taxon>Asterales</taxon>
        <taxon>Asteraceae</taxon>
        <taxon>Cichorioideae</taxon>
        <taxon>Cichorieae</taxon>
        <taxon>Lactucinae</taxon>
        <taxon>Lactuca</taxon>
    </lineage>
</organism>
<sequence>MHKSMEKAMSICKKESEDEQTTKKRKEKKVDWFVFLTDDILLDILTRLPYGSLRYMAKYVCKRWLDLLSNMKLLDHASFILQKTGNLTARHVDIREEGEGLQVKVQDLDIPRIGMIRCWDHEFLLISEYKERKVSLYVYNIITKEGSYLPEFKFNASYGGYCINKCGFALSFDRFKGNIQDIASPKWKKFQVPCMNSQKISCFNAVSVQGRYFHWNVRCDQQRLISIDMMKEEIVEISLPLPDGGNGFYTIFEMGGSLALFAGDTRDTADIWTLKDFERKKWEKLQ</sequence>
<feature type="domain" description="F-box" evidence="2">
    <location>
        <begin position="36"/>
        <end position="74"/>
    </location>
</feature>
<feature type="region of interest" description="Disordered" evidence="1">
    <location>
        <begin position="1"/>
        <end position="20"/>
    </location>
</feature>
<dbReference type="SUPFAM" id="SSF81383">
    <property type="entry name" value="F-box domain"/>
    <property type="match status" value="1"/>
</dbReference>
<dbReference type="InterPro" id="IPR050796">
    <property type="entry name" value="SCF_F-box_component"/>
</dbReference>
<dbReference type="InterPro" id="IPR036047">
    <property type="entry name" value="F-box-like_dom_sf"/>
</dbReference>
<evidence type="ECO:0000256" key="1">
    <source>
        <dbReference type="SAM" id="MobiDB-lite"/>
    </source>
</evidence>
<evidence type="ECO:0000259" key="2">
    <source>
        <dbReference type="Pfam" id="PF00646"/>
    </source>
</evidence>
<dbReference type="EMBL" id="NBSK02000005">
    <property type="protein sequence ID" value="KAJ0205419.1"/>
    <property type="molecule type" value="Genomic_DNA"/>
</dbReference>